<organism evidence="1">
    <name type="scientific">Neobacillus citreus</name>
    <dbReference type="NCBI Taxonomy" id="2833578"/>
    <lineage>
        <taxon>Bacteria</taxon>
        <taxon>Bacillati</taxon>
        <taxon>Bacillota</taxon>
        <taxon>Bacilli</taxon>
        <taxon>Bacillales</taxon>
        <taxon>Bacillaceae</taxon>
        <taxon>Neobacillus</taxon>
    </lineage>
</organism>
<dbReference type="InterPro" id="IPR009666">
    <property type="entry name" value="Uncharacterised_Ycf35"/>
</dbReference>
<accession>A0A942T0S7</accession>
<name>A0A942T0S7_9BACI</name>
<sequence>MSLEIVLVPLAIAVTKEVVEGIANRSQKNDQDYTVLPTRMKDESLLQQALEEWSCSFRKAETLDSLKTNNENEVTFIVNEEGSYSLVLPKSADIKAFEEWIEKVEGSYTHYLQQRVYQHLLEKAKEQGMILEKEELLEDHSIQLTYLVNR</sequence>
<dbReference type="EMBL" id="JAGYPE010000004">
    <property type="protein sequence ID" value="MBS4184019.1"/>
    <property type="molecule type" value="Genomic_DNA"/>
</dbReference>
<evidence type="ECO:0000313" key="1">
    <source>
        <dbReference type="EMBL" id="MBS4184019.1"/>
    </source>
</evidence>
<reference evidence="1" key="1">
    <citation type="submission" date="2021-05" db="EMBL/GenBank/DDBJ databases">
        <title>Novel Bacillus species.</title>
        <authorList>
            <person name="Liu G."/>
        </authorList>
    </citation>
    <scope>NUCLEOTIDE SEQUENCE</scope>
    <source>
        <strain evidence="1 3">FJAT-50051</strain>
    </source>
</reference>
<dbReference type="EMBL" id="JAGYPE020000051">
    <property type="protein sequence ID" value="MCH6268209.1"/>
    <property type="molecule type" value="Genomic_DNA"/>
</dbReference>
<comment type="caution">
    <text evidence="1">The sequence shown here is derived from an EMBL/GenBank/DDBJ whole genome shotgun (WGS) entry which is preliminary data.</text>
</comment>
<keyword evidence="3" id="KW-1185">Reference proteome</keyword>
<gene>
    <name evidence="2" type="ORF">KHB02_022010</name>
    <name evidence="1" type="ORF">KHB02_21745</name>
</gene>
<evidence type="ECO:0000313" key="3">
    <source>
        <dbReference type="Proteomes" id="UP000677265"/>
    </source>
</evidence>
<dbReference type="RefSeq" id="WP_213143938.1">
    <property type="nucleotide sequence ID" value="NZ_JAGYPE020000051.1"/>
</dbReference>
<dbReference type="AlphaFoldDB" id="A0A942T0S7"/>
<protein>
    <submittedName>
        <fullName evidence="1">DUF1257 domain-containing protein</fullName>
    </submittedName>
</protein>
<dbReference type="Proteomes" id="UP000677265">
    <property type="component" value="Unassembled WGS sequence"/>
</dbReference>
<dbReference type="Pfam" id="PF06868">
    <property type="entry name" value="DUF1257"/>
    <property type="match status" value="1"/>
</dbReference>
<proteinExistence type="predicted"/>
<evidence type="ECO:0000313" key="2">
    <source>
        <dbReference type="EMBL" id="MCH6268209.1"/>
    </source>
</evidence>